<keyword evidence="1" id="KW-0472">Membrane</keyword>
<organism evidence="4">
    <name type="scientific">Camponotus floridanus</name>
    <name type="common">Florida carpenter ant</name>
    <dbReference type="NCBI Taxonomy" id="104421"/>
    <lineage>
        <taxon>Eukaryota</taxon>
        <taxon>Metazoa</taxon>
        <taxon>Ecdysozoa</taxon>
        <taxon>Arthropoda</taxon>
        <taxon>Hexapoda</taxon>
        <taxon>Insecta</taxon>
        <taxon>Pterygota</taxon>
        <taxon>Neoptera</taxon>
        <taxon>Endopterygota</taxon>
        <taxon>Hymenoptera</taxon>
        <taxon>Apocrita</taxon>
        <taxon>Aculeata</taxon>
        <taxon>Formicoidea</taxon>
        <taxon>Formicidae</taxon>
        <taxon>Formicinae</taxon>
        <taxon>Camponotus</taxon>
    </lineage>
</organism>
<evidence type="ECO:0000313" key="3">
    <source>
        <dbReference type="EMBL" id="EFN72655.1"/>
    </source>
</evidence>
<keyword evidence="4" id="KW-1185">Reference proteome</keyword>
<feature type="transmembrane region" description="Helical" evidence="1">
    <location>
        <begin position="36"/>
        <end position="58"/>
    </location>
</feature>
<dbReference type="OrthoDB" id="8174264at2759"/>
<keyword evidence="2" id="KW-0732">Signal</keyword>
<dbReference type="InParanoid" id="E2A1I2"/>
<dbReference type="AlphaFoldDB" id="E2A1I2"/>
<evidence type="ECO:0000256" key="2">
    <source>
        <dbReference type="SAM" id="SignalP"/>
    </source>
</evidence>
<name>E2A1I2_CAMFO</name>
<keyword evidence="1" id="KW-0812">Transmembrane</keyword>
<gene>
    <name evidence="3" type="ORF">EAG_06839</name>
</gene>
<feature type="non-terminal residue" evidence="3">
    <location>
        <position position="67"/>
    </location>
</feature>
<feature type="chain" id="PRO_5003156353" evidence="2">
    <location>
        <begin position="27"/>
        <end position="67"/>
    </location>
</feature>
<accession>E2A1I2</accession>
<dbReference type="OMA" id="MIRYIMQ"/>
<proteinExistence type="predicted"/>
<sequence>IRYIMQLSRTLLLFGCYFLALTFVTAAPSGNEEPFFELPVHLIGFPVIIASVRIANFFKKLAYILNP</sequence>
<feature type="signal peptide" evidence="2">
    <location>
        <begin position="1"/>
        <end position="26"/>
    </location>
</feature>
<feature type="non-terminal residue" evidence="3">
    <location>
        <position position="1"/>
    </location>
</feature>
<keyword evidence="1" id="KW-1133">Transmembrane helix</keyword>
<evidence type="ECO:0000313" key="4">
    <source>
        <dbReference type="Proteomes" id="UP000000311"/>
    </source>
</evidence>
<evidence type="ECO:0000256" key="1">
    <source>
        <dbReference type="SAM" id="Phobius"/>
    </source>
</evidence>
<protein>
    <submittedName>
        <fullName evidence="3">Uncharacterized protein</fullName>
    </submittedName>
</protein>
<reference evidence="3 4" key="1">
    <citation type="journal article" date="2010" name="Science">
        <title>Genomic comparison of the ants Camponotus floridanus and Harpegnathos saltator.</title>
        <authorList>
            <person name="Bonasio R."/>
            <person name="Zhang G."/>
            <person name="Ye C."/>
            <person name="Mutti N.S."/>
            <person name="Fang X."/>
            <person name="Qin N."/>
            <person name="Donahue G."/>
            <person name="Yang P."/>
            <person name="Li Q."/>
            <person name="Li C."/>
            <person name="Zhang P."/>
            <person name="Huang Z."/>
            <person name="Berger S.L."/>
            <person name="Reinberg D."/>
            <person name="Wang J."/>
            <person name="Liebig J."/>
        </authorList>
    </citation>
    <scope>NUCLEOTIDE SEQUENCE [LARGE SCALE GENOMIC DNA]</scope>
    <source>
        <strain evidence="4">C129</strain>
    </source>
</reference>
<dbReference type="Proteomes" id="UP000000311">
    <property type="component" value="Unassembled WGS sequence"/>
</dbReference>
<dbReference type="EMBL" id="GL435766">
    <property type="protein sequence ID" value="EFN72655.1"/>
    <property type="molecule type" value="Genomic_DNA"/>
</dbReference>